<organism evidence="1 2">
    <name type="scientific">Rotaria magnacalcarata</name>
    <dbReference type="NCBI Taxonomy" id="392030"/>
    <lineage>
        <taxon>Eukaryota</taxon>
        <taxon>Metazoa</taxon>
        <taxon>Spiralia</taxon>
        <taxon>Gnathifera</taxon>
        <taxon>Rotifera</taxon>
        <taxon>Eurotatoria</taxon>
        <taxon>Bdelloidea</taxon>
        <taxon>Philodinida</taxon>
        <taxon>Philodinidae</taxon>
        <taxon>Rotaria</taxon>
    </lineage>
</organism>
<name>A0A8S3AX74_9BILA</name>
<feature type="non-terminal residue" evidence="1">
    <location>
        <position position="1"/>
    </location>
</feature>
<proteinExistence type="predicted"/>
<gene>
    <name evidence="1" type="ORF">SMN809_LOCUS45438</name>
</gene>
<comment type="caution">
    <text evidence="1">The sequence shown here is derived from an EMBL/GenBank/DDBJ whole genome shotgun (WGS) entry which is preliminary data.</text>
</comment>
<sequence>DNLTSSLILARSNSISVNTPRIFDA</sequence>
<evidence type="ECO:0000313" key="2">
    <source>
        <dbReference type="Proteomes" id="UP000676336"/>
    </source>
</evidence>
<dbReference type="Proteomes" id="UP000676336">
    <property type="component" value="Unassembled WGS sequence"/>
</dbReference>
<protein>
    <submittedName>
        <fullName evidence="1">Uncharacterized protein</fullName>
    </submittedName>
</protein>
<evidence type="ECO:0000313" key="1">
    <source>
        <dbReference type="EMBL" id="CAF4758339.1"/>
    </source>
</evidence>
<dbReference type="EMBL" id="CAJOBI010138856">
    <property type="protein sequence ID" value="CAF4758339.1"/>
    <property type="molecule type" value="Genomic_DNA"/>
</dbReference>
<accession>A0A8S3AX74</accession>
<dbReference type="AlphaFoldDB" id="A0A8S3AX74"/>
<reference evidence="1" key="1">
    <citation type="submission" date="2021-02" db="EMBL/GenBank/DDBJ databases">
        <authorList>
            <person name="Nowell W R."/>
        </authorList>
    </citation>
    <scope>NUCLEOTIDE SEQUENCE</scope>
</reference>